<comment type="caution">
    <text evidence="2">The sequence shown here is derived from an EMBL/GenBank/DDBJ whole genome shotgun (WGS) entry which is preliminary data.</text>
</comment>
<feature type="compositionally biased region" description="Acidic residues" evidence="1">
    <location>
        <begin position="1"/>
        <end position="11"/>
    </location>
</feature>
<dbReference type="Proteomes" id="UP000037747">
    <property type="component" value="Unassembled WGS sequence"/>
</dbReference>
<feature type="region of interest" description="Disordered" evidence="1">
    <location>
        <begin position="1"/>
        <end position="58"/>
    </location>
</feature>
<reference evidence="2 3" key="1">
    <citation type="submission" date="2015-08" db="EMBL/GenBank/DDBJ databases">
        <title>Genomes of Isolates from Cabo Rojo, PR.</title>
        <authorList>
            <person name="Sanchez-Nieves R.L."/>
            <person name="Montalvo-Rodriguez R."/>
        </authorList>
    </citation>
    <scope>NUCLEOTIDE SEQUENCE [LARGE SCALE GENOMIC DNA]</scope>
    <source>
        <strain evidence="2 3">5</strain>
    </source>
</reference>
<name>A0A0N0UAM9_9EURY</name>
<dbReference type="OrthoDB" id="167123at2157"/>
<gene>
    <name evidence="2" type="ORF">AMR74_05580</name>
</gene>
<evidence type="ECO:0000313" key="3">
    <source>
        <dbReference type="Proteomes" id="UP000037747"/>
    </source>
</evidence>
<accession>A0A0N0UAM9</accession>
<dbReference type="STRING" id="1765655.AMR74_05580"/>
<dbReference type="AlphaFoldDB" id="A0A0N0UAM9"/>
<dbReference type="EMBL" id="LIST01000002">
    <property type="protein sequence ID" value="KOX96903.1"/>
    <property type="molecule type" value="Genomic_DNA"/>
</dbReference>
<dbReference type="PATRIC" id="fig|1705389.3.peg.3073"/>
<keyword evidence="3" id="KW-1185">Reference proteome</keyword>
<evidence type="ECO:0000256" key="1">
    <source>
        <dbReference type="SAM" id="MobiDB-lite"/>
    </source>
</evidence>
<dbReference type="RefSeq" id="WP_053771083.1">
    <property type="nucleotide sequence ID" value="NZ_LIST01000002.1"/>
</dbReference>
<proteinExistence type="predicted"/>
<evidence type="ECO:0000313" key="2">
    <source>
        <dbReference type="EMBL" id="KOX96903.1"/>
    </source>
</evidence>
<organism evidence="2 3">
    <name type="scientific">Halorubrum tropicale</name>
    <dbReference type="NCBI Taxonomy" id="1765655"/>
    <lineage>
        <taxon>Archaea</taxon>
        <taxon>Methanobacteriati</taxon>
        <taxon>Methanobacteriota</taxon>
        <taxon>Stenosarchaea group</taxon>
        <taxon>Halobacteria</taxon>
        <taxon>Halobacteriales</taxon>
        <taxon>Haloferacaceae</taxon>
        <taxon>Halorubrum</taxon>
    </lineage>
</organism>
<sequence>MTDAADGETTDAGEGAPDAEGSGGADDGAASGDDREDPLAAAGVDPVVPDDAGGGEFAADEEVREFLREVGEDVRGDSSESKQLSAIIYRVSDLYDSGEETSPEEIYLNVRHIMRIKSEGGLRR</sequence>
<dbReference type="Pfam" id="PF25931">
    <property type="entry name" value="DUF7976"/>
    <property type="match status" value="1"/>
</dbReference>
<protein>
    <submittedName>
        <fullName evidence="2">Uncharacterized protein</fullName>
    </submittedName>
</protein>
<dbReference type="InterPro" id="IPR058282">
    <property type="entry name" value="DUF7976"/>
</dbReference>